<dbReference type="InterPro" id="IPR029045">
    <property type="entry name" value="ClpP/crotonase-like_dom_sf"/>
</dbReference>
<gene>
    <name evidence="1" type="ORF">KK488_18835</name>
</gene>
<reference evidence="1" key="1">
    <citation type="submission" date="2021-05" db="EMBL/GenBank/DDBJ databases">
        <title>Genome of Sphingobium sp. strain.</title>
        <authorList>
            <person name="Fan R."/>
        </authorList>
    </citation>
    <scope>NUCLEOTIDE SEQUENCE</scope>
    <source>
        <strain evidence="1">H33</strain>
    </source>
</reference>
<proteinExistence type="predicted"/>
<name>A0A9X1DFJ2_9SPHN</name>
<protein>
    <submittedName>
        <fullName evidence="1">ATP-dependent Clp protease proteolytic subunit</fullName>
    </submittedName>
</protein>
<dbReference type="AlphaFoldDB" id="A0A9X1DFJ2"/>
<dbReference type="Pfam" id="PF00574">
    <property type="entry name" value="CLP_protease"/>
    <property type="match status" value="1"/>
</dbReference>
<dbReference type="GO" id="GO:0006508">
    <property type="term" value="P:proteolysis"/>
    <property type="evidence" value="ECO:0007669"/>
    <property type="project" value="UniProtKB-KW"/>
</dbReference>
<dbReference type="GO" id="GO:0008233">
    <property type="term" value="F:peptidase activity"/>
    <property type="evidence" value="ECO:0007669"/>
    <property type="project" value="UniProtKB-KW"/>
</dbReference>
<evidence type="ECO:0000313" key="1">
    <source>
        <dbReference type="EMBL" id="MBT2189007.1"/>
    </source>
</evidence>
<dbReference type="SUPFAM" id="SSF52096">
    <property type="entry name" value="ClpP/crotonase"/>
    <property type="match status" value="1"/>
</dbReference>
<dbReference type="InterPro" id="IPR023562">
    <property type="entry name" value="ClpP/TepA"/>
</dbReference>
<organism evidence="1 2">
    <name type="scientific">Sphingobium nicotianae</name>
    <dbReference type="NCBI Taxonomy" id="2782607"/>
    <lineage>
        <taxon>Bacteria</taxon>
        <taxon>Pseudomonadati</taxon>
        <taxon>Pseudomonadota</taxon>
        <taxon>Alphaproteobacteria</taxon>
        <taxon>Sphingomonadales</taxon>
        <taxon>Sphingomonadaceae</taxon>
        <taxon>Sphingobium</taxon>
    </lineage>
</organism>
<accession>A0A9X1DFJ2</accession>
<keyword evidence="1" id="KW-0378">Hydrolase</keyword>
<dbReference type="EMBL" id="JAHGAW010000014">
    <property type="protein sequence ID" value="MBT2189007.1"/>
    <property type="molecule type" value="Genomic_DNA"/>
</dbReference>
<keyword evidence="2" id="KW-1185">Reference proteome</keyword>
<dbReference type="Proteomes" id="UP001138757">
    <property type="component" value="Unassembled WGS sequence"/>
</dbReference>
<sequence>MAGRSPSVASLSQYPKLAYPHIRLNGPVDLAMYNSFRSVMNNPPADEIVIALTTLGGDPEVARVMGEDIRLFGEQTGNNALFLGKVAVYSAGATFMSYFRRENRFLTHGTRILIHERQLHKTVELGGPLRACADQLRATLNEIEESIRIEEEGFANLIVQSNIPIEDVRQKAPHNWYLDAEEAMRLGLVLDVI</sequence>
<keyword evidence="1" id="KW-0645">Protease</keyword>
<evidence type="ECO:0000313" key="2">
    <source>
        <dbReference type="Proteomes" id="UP001138757"/>
    </source>
</evidence>
<dbReference type="Gene3D" id="3.90.226.10">
    <property type="entry name" value="2-enoyl-CoA Hydratase, Chain A, domain 1"/>
    <property type="match status" value="1"/>
</dbReference>
<comment type="caution">
    <text evidence="1">The sequence shown here is derived from an EMBL/GenBank/DDBJ whole genome shotgun (WGS) entry which is preliminary data.</text>
</comment>